<gene>
    <name evidence="1" type="ORF">COV85_02525</name>
</gene>
<reference evidence="1 2" key="1">
    <citation type="submission" date="2017-09" db="EMBL/GenBank/DDBJ databases">
        <title>Depth-based differentiation of microbial function through sediment-hosted aquifers and enrichment of novel symbionts in the deep terrestrial subsurface.</title>
        <authorList>
            <person name="Probst A.J."/>
            <person name="Ladd B."/>
            <person name="Jarett J.K."/>
            <person name="Geller-Mcgrath D.E."/>
            <person name="Sieber C.M."/>
            <person name="Emerson J.B."/>
            <person name="Anantharaman K."/>
            <person name="Thomas B.C."/>
            <person name="Malmstrom R."/>
            <person name="Stieglmeier M."/>
            <person name="Klingl A."/>
            <person name="Woyke T."/>
            <person name="Ryan C.M."/>
            <person name="Banfield J.F."/>
        </authorList>
    </citation>
    <scope>NUCLEOTIDE SEQUENCE [LARGE SCALE GENOMIC DNA]</scope>
    <source>
        <strain evidence="1">CG11_big_fil_rev_8_21_14_0_20_44_10</strain>
    </source>
</reference>
<name>A0A2H0KQH6_9BACT</name>
<evidence type="ECO:0000313" key="1">
    <source>
        <dbReference type="EMBL" id="PIQ74367.1"/>
    </source>
</evidence>
<dbReference type="EMBL" id="PCVN01000062">
    <property type="protein sequence ID" value="PIQ74367.1"/>
    <property type="molecule type" value="Genomic_DNA"/>
</dbReference>
<accession>A0A2H0KQH6</accession>
<organism evidence="1 2">
    <name type="scientific">Candidatus Portnoybacteria bacterium CG11_big_fil_rev_8_21_14_0_20_44_10</name>
    <dbReference type="NCBI Taxonomy" id="1974818"/>
    <lineage>
        <taxon>Bacteria</taxon>
        <taxon>Candidatus Portnoyibacteriota</taxon>
    </lineage>
</organism>
<dbReference type="AlphaFoldDB" id="A0A2H0KQH6"/>
<sequence>MQTFLIVLVLVIIAGGICSYFFSFNLAEVAPADEGSKTEPATTEAEARAIAERVCLKEGESLAADAGMHNENSKTWWFDANLNTTPSGCHPACVVFEETGTAEINWRCTGARTNP</sequence>
<proteinExistence type="predicted"/>
<dbReference type="Proteomes" id="UP000231550">
    <property type="component" value="Unassembled WGS sequence"/>
</dbReference>
<comment type="caution">
    <text evidence="1">The sequence shown here is derived from an EMBL/GenBank/DDBJ whole genome shotgun (WGS) entry which is preliminary data.</text>
</comment>
<evidence type="ECO:0000313" key="2">
    <source>
        <dbReference type="Proteomes" id="UP000231550"/>
    </source>
</evidence>
<protein>
    <submittedName>
        <fullName evidence="1">Uncharacterized protein</fullName>
    </submittedName>
</protein>